<keyword evidence="2" id="KW-0121">Carboxypeptidase</keyword>
<evidence type="ECO:0000313" key="3">
    <source>
        <dbReference type="Proteomes" id="UP000237056"/>
    </source>
</evidence>
<organism evidence="2 3">
    <name type="scientific">Flavobacterium croceum DSM 17960</name>
    <dbReference type="NCBI Taxonomy" id="1121886"/>
    <lineage>
        <taxon>Bacteria</taxon>
        <taxon>Pseudomonadati</taxon>
        <taxon>Bacteroidota</taxon>
        <taxon>Flavobacteriia</taxon>
        <taxon>Flavobacteriales</taxon>
        <taxon>Flavobacteriaceae</taxon>
        <taxon>Flavobacterium</taxon>
    </lineage>
</organism>
<accession>A0A2S4N649</accession>
<dbReference type="Gene3D" id="3.30.1380.10">
    <property type="match status" value="1"/>
</dbReference>
<dbReference type="GO" id="GO:0004180">
    <property type="term" value="F:carboxypeptidase activity"/>
    <property type="evidence" value="ECO:0007669"/>
    <property type="project" value="UniProtKB-KW"/>
</dbReference>
<reference evidence="2 3" key="1">
    <citation type="submission" date="2018-01" db="EMBL/GenBank/DDBJ databases">
        <title>Genomic Encyclopedia of Type Strains, Phase I: the one thousand microbial genomes (KMG-I) project.</title>
        <authorList>
            <person name="Goeker M."/>
        </authorList>
    </citation>
    <scope>NUCLEOTIDE SEQUENCE [LARGE SCALE GENOMIC DNA]</scope>
    <source>
        <strain evidence="2 3">DSM 17960</strain>
    </source>
</reference>
<dbReference type="Pfam" id="PF02557">
    <property type="entry name" value="VanY"/>
    <property type="match status" value="1"/>
</dbReference>
<comment type="caution">
    <text evidence="2">The sequence shown here is derived from an EMBL/GenBank/DDBJ whole genome shotgun (WGS) entry which is preliminary data.</text>
</comment>
<feature type="domain" description="D-alanyl-D-alanine carboxypeptidase-like core" evidence="1">
    <location>
        <begin position="11"/>
        <end position="97"/>
    </location>
</feature>
<dbReference type="InterPro" id="IPR003709">
    <property type="entry name" value="VanY-like_core_dom"/>
</dbReference>
<evidence type="ECO:0000313" key="2">
    <source>
        <dbReference type="EMBL" id="POS00773.1"/>
    </source>
</evidence>
<dbReference type="InterPro" id="IPR009045">
    <property type="entry name" value="Zn_M74/Hedgehog-like"/>
</dbReference>
<dbReference type="RefSeq" id="WP_103727018.1">
    <property type="nucleotide sequence ID" value="NZ_PQNY01000023.1"/>
</dbReference>
<proteinExistence type="predicted"/>
<dbReference type="CDD" id="cd14845">
    <property type="entry name" value="L-Ala-D-Glu_peptidase_like"/>
    <property type="match status" value="1"/>
</dbReference>
<name>A0A2S4N649_9FLAO</name>
<sequence>MDTPTRNRIAKLHPSVRQEVTKIIQECNTALTGRAKVRITQGLRTFKEQEELYALGRTKVNPVGKTPKKPMGNKVTNAKAGQSVHNYGFAVDICLIIDGKTASWDTKKDWDNDQVAEEFGERWIVKKGADINVSMNINHWNAGDMFNNIIKNKKSALDYISESIIELIGKW</sequence>
<keyword evidence="3" id="KW-1185">Reference proteome</keyword>
<dbReference type="Proteomes" id="UP000237056">
    <property type="component" value="Unassembled WGS sequence"/>
</dbReference>
<keyword evidence="2" id="KW-0378">Hydrolase</keyword>
<protein>
    <submittedName>
        <fullName evidence="2">D-alanyl-D-alanine carboxypeptidase-like protein</fullName>
    </submittedName>
</protein>
<dbReference type="GO" id="GO:0006508">
    <property type="term" value="P:proteolysis"/>
    <property type="evidence" value="ECO:0007669"/>
    <property type="project" value="InterPro"/>
</dbReference>
<gene>
    <name evidence="2" type="ORF">Q361_1238</name>
</gene>
<dbReference type="OrthoDB" id="9799970at2"/>
<dbReference type="EMBL" id="PQNY01000023">
    <property type="protein sequence ID" value="POS00773.1"/>
    <property type="molecule type" value="Genomic_DNA"/>
</dbReference>
<dbReference type="AlphaFoldDB" id="A0A2S4N649"/>
<keyword evidence="2" id="KW-0645">Protease</keyword>
<evidence type="ECO:0000259" key="1">
    <source>
        <dbReference type="Pfam" id="PF02557"/>
    </source>
</evidence>
<dbReference type="SUPFAM" id="SSF55166">
    <property type="entry name" value="Hedgehog/DD-peptidase"/>
    <property type="match status" value="1"/>
</dbReference>